<evidence type="ECO:0000259" key="3">
    <source>
        <dbReference type="PROSITE" id="PS51464"/>
    </source>
</evidence>
<evidence type="ECO:0000313" key="5">
    <source>
        <dbReference type="Proteomes" id="UP000038011"/>
    </source>
</evidence>
<organism evidence="4 5">
    <name type="scientific">Ahrensia marina</name>
    <dbReference type="NCBI Taxonomy" id="1514904"/>
    <lineage>
        <taxon>Bacteria</taxon>
        <taxon>Pseudomonadati</taxon>
        <taxon>Pseudomonadota</taxon>
        <taxon>Alphaproteobacteria</taxon>
        <taxon>Hyphomicrobiales</taxon>
        <taxon>Ahrensiaceae</taxon>
        <taxon>Ahrensia</taxon>
    </lineage>
</organism>
<dbReference type="CDD" id="cd05008">
    <property type="entry name" value="SIS_GlmS_GlmD_1"/>
    <property type="match status" value="1"/>
</dbReference>
<sequence>MFDFKTKMREEVEGIPDALSALLGGSRDNIIKAGAELRSLDPNLICTVARGSSDHAATYLKYAIELTAQTPVASIGPSVSSIYGANLKLRKTACIGISQSGQSPDIVSMIKTARKNGSLSIALTNTVQSPLAEISDYTIDIHAGVEKSVAATKTFITSVVSGLMLLAYWQEDDALLSALDKLPELATQALGTEWDELTKRLLRQDRLYVLGRGPAFAIASEVALKFKETCQLQGEAFSSAEVLHGPVSIVSSNYPVLALVARDKAEQSMIDVIDDLCERGGDVYATSTNSAKAKQLPFVATGHPLTDPLLLIVSFYSFVEKLSRLRGFNPDEPLNLKKVTETV</sequence>
<evidence type="ECO:0000256" key="2">
    <source>
        <dbReference type="ARBA" id="ARBA00022737"/>
    </source>
</evidence>
<keyword evidence="5" id="KW-1185">Reference proteome</keyword>
<gene>
    <name evidence="4" type="ORF">SU32_08250</name>
</gene>
<protein>
    <submittedName>
        <fullName evidence="4">Aminotransferase</fullName>
    </submittedName>
</protein>
<dbReference type="PATRIC" id="fig|1514904.3.peg.467"/>
<accession>A0A0M9GMS3</accession>
<dbReference type="GO" id="GO:0097367">
    <property type="term" value="F:carbohydrate derivative binding"/>
    <property type="evidence" value="ECO:0007669"/>
    <property type="project" value="InterPro"/>
</dbReference>
<dbReference type="GO" id="GO:1901135">
    <property type="term" value="P:carbohydrate derivative metabolic process"/>
    <property type="evidence" value="ECO:0007669"/>
    <property type="project" value="InterPro"/>
</dbReference>
<evidence type="ECO:0000256" key="1">
    <source>
        <dbReference type="ARBA" id="ARBA00022576"/>
    </source>
</evidence>
<keyword evidence="2" id="KW-0677">Repeat</keyword>
<dbReference type="InterPro" id="IPR035466">
    <property type="entry name" value="GlmS/AgaS_SIS"/>
</dbReference>
<dbReference type="PANTHER" id="PTHR10937:SF8">
    <property type="entry name" value="AMINOTRANSFERASE-RELATED"/>
    <property type="match status" value="1"/>
</dbReference>
<dbReference type="AlphaFoldDB" id="A0A0M9GMS3"/>
<feature type="domain" description="SIS" evidence="3">
    <location>
        <begin position="197"/>
        <end position="328"/>
    </location>
</feature>
<dbReference type="PANTHER" id="PTHR10937">
    <property type="entry name" value="GLUCOSAMINE--FRUCTOSE-6-PHOSPHATE AMINOTRANSFERASE, ISOMERIZING"/>
    <property type="match status" value="1"/>
</dbReference>
<name>A0A0M9GMS3_9HYPH</name>
<dbReference type="SUPFAM" id="SSF53697">
    <property type="entry name" value="SIS domain"/>
    <property type="match status" value="1"/>
</dbReference>
<evidence type="ECO:0000313" key="4">
    <source>
        <dbReference type="EMBL" id="KPB01547.1"/>
    </source>
</evidence>
<dbReference type="PROSITE" id="PS51464">
    <property type="entry name" value="SIS"/>
    <property type="match status" value="2"/>
</dbReference>
<dbReference type="Pfam" id="PF01380">
    <property type="entry name" value="SIS"/>
    <property type="match status" value="2"/>
</dbReference>
<dbReference type="InterPro" id="IPR001347">
    <property type="entry name" value="SIS_dom"/>
</dbReference>
<dbReference type="Gene3D" id="3.40.50.10490">
    <property type="entry name" value="Glucose-6-phosphate isomerase like protein, domain 1"/>
    <property type="match status" value="2"/>
</dbReference>
<keyword evidence="4" id="KW-0808">Transferase</keyword>
<comment type="caution">
    <text evidence="4">The sequence shown here is derived from an EMBL/GenBank/DDBJ whole genome shotgun (WGS) entry which is preliminary data.</text>
</comment>
<feature type="domain" description="SIS" evidence="3">
    <location>
        <begin position="33"/>
        <end position="185"/>
    </location>
</feature>
<dbReference type="InterPro" id="IPR035490">
    <property type="entry name" value="GlmS/FrlB_SIS"/>
</dbReference>
<dbReference type="CDD" id="cd05009">
    <property type="entry name" value="SIS_GlmS_GlmD_2"/>
    <property type="match status" value="1"/>
</dbReference>
<reference evidence="4 5" key="1">
    <citation type="submission" date="2015-01" db="EMBL/GenBank/DDBJ databases">
        <title>Ahrensia donghaiensis sp. nov., a novel dimethylsulphoniopropionate-cleavage bacterium isolated from seawater and emended descriptions of the genus Ahrensia and Ahrensia kielensis.</title>
        <authorList>
            <person name="Liu J."/>
        </authorList>
    </citation>
    <scope>NUCLEOTIDE SEQUENCE [LARGE SCALE GENOMIC DNA]</scope>
    <source>
        <strain evidence="4 5">LZD062</strain>
    </source>
</reference>
<dbReference type="RefSeq" id="WP_053998862.1">
    <property type="nucleotide sequence ID" value="NZ_JXMU01000010.1"/>
</dbReference>
<dbReference type="GO" id="GO:0008483">
    <property type="term" value="F:transaminase activity"/>
    <property type="evidence" value="ECO:0007669"/>
    <property type="project" value="UniProtKB-KW"/>
</dbReference>
<dbReference type="InterPro" id="IPR046348">
    <property type="entry name" value="SIS_dom_sf"/>
</dbReference>
<dbReference type="EMBL" id="JXMU01000010">
    <property type="protein sequence ID" value="KPB01547.1"/>
    <property type="molecule type" value="Genomic_DNA"/>
</dbReference>
<dbReference type="Proteomes" id="UP000038011">
    <property type="component" value="Unassembled WGS sequence"/>
</dbReference>
<proteinExistence type="predicted"/>
<keyword evidence="1 4" id="KW-0032">Aminotransferase</keyword>
<dbReference type="STRING" id="1514904.SU32_08250"/>
<dbReference type="OrthoDB" id="9761808at2"/>